<evidence type="ECO:0000313" key="1">
    <source>
        <dbReference type="EMBL" id="KAA8573314.1"/>
    </source>
</evidence>
<accession>A0A5M9JUW5</accession>
<protein>
    <submittedName>
        <fullName evidence="1">Uncharacterized protein</fullName>
    </submittedName>
</protein>
<dbReference type="EMBL" id="VICG01000004">
    <property type="protein sequence ID" value="KAA8573314.1"/>
    <property type="molecule type" value="Genomic_DNA"/>
</dbReference>
<keyword evidence="2" id="KW-1185">Reference proteome</keyword>
<dbReference type="AlphaFoldDB" id="A0A5M9JUW5"/>
<dbReference type="VEuPathDB" id="FungiDB:MFRU_053g00370"/>
<organism evidence="1 2">
    <name type="scientific">Monilinia fructicola</name>
    <name type="common">Brown rot fungus</name>
    <name type="synonym">Ciboria fructicola</name>
    <dbReference type="NCBI Taxonomy" id="38448"/>
    <lineage>
        <taxon>Eukaryota</taxon>
        <taxon>Fungi</taxon>
        <taxon>Dikarya</taxon>
        <taxon>Ascomycota</taxon>
        <taxon>Pezizomycotina</taxon>
        <taxon>Leotiomycetes</taxon>
        <taxon>Helotiales</taxon>
        <taxon>Sclerotiniaceae</taxon>
        <taxon>Monilinia</taxon>
    </lineage>
</organism>
<dbReference type="OrthoDB" id="3532928at2759"/>
<proteinExistence type="predicted"/>
<sequence>MTCFRVIRGSQDQQLPLAVGLKNKTIQLVDGRGKLWSIANYVICEDGSSSPARSIEQLHEEYLECFRDRINAFNINTVADSEHVSWLHYLELIWLHGASQAVRIYRPELDALFDSRHNKDYPHFNPEIDSVEATSMFRSRTLAFGEQVFLTAKYPWTVLVAPAEEIDNMDAFCPIPPFQDVATGTQPFQGMAIRYNLHSNQSNIDHNTQLQAQSYAAIQSQSVPELPEFKCSNTVYPISEGSQHSKTSSGSYDSGIQKLRRLSQEQNLLDSQAVTKSAQHNGNASFPSSRVLDHTNCAVQLKLNADITNKEVLDTINTGAIYSIHRVPAENEIYVVEIVFMTRQGAQKYVDMTRKCEDILIRNQRIVAVWSSNHVGRCEDRGVSRVIKVTGPTRGPNLARCIYLVKKCCWVDIIHQQANIVGKKREVIIEFGSYGGQAEVVYAMLLYSHEFAGHKIEFMRDPCDFPKEN</sequence>
<gene>
    <name evidence="1" type="ORF">EYC84_003802</name>
</gene>
<name>A0A5M9JUW5_MONFR</name>
<dbReference type="Proteomes" id="UP000322873">
    <property type="component" value="Unassembled WGS sequence"/>
</dbReference>
<evidence type="ECO:0000313" key="2">
    <source>
        <dbReference type="Proteomes" id="UP000322873"/>
    </source>
</evidence>
<reference evidence="1 2" key="1">
    <citation type="submission" date="2019-06" db="EMBL/GenBank/DDBJ databases">
        <title>Genome Sequence of the Brown Rot Fungal Pathogen Monilinia fructicola.</title>
        <authorList>
            <person name="De Miccolis Angelini R.M."/>
            <person name="Landi L."/>
            <person name="Abate D."/>
            <person name="Pollastro S."/>
            <person name="Romanazzi G."/>
            <person name="Faretra F."/>
        </authorList>
    </citation>
    <scope>NUCLEOTIDE SEQUENCE [LARGE SCALE GENOMIC DNA]</scope>
    <source>
        <strain evidence="1 2">Mfrc123</strain>
    </source>
</reference>
<comment type="caution">
    <text evidence="1">The sequence shown here is derived from an EMBL/GenBank/DDBJ whole genome shotgun (WGS) entry which is preliminary data.</text>
</comment>